<dbReference type="EMBL" id="LT670818">
    <property type="protein sequence ID" value="SHH55978.1"/>
    <property type="molecule type" value="Genomic_DNA"/>
</dbReference>
<feature type="region of interest" description="Disordered" evidence="1">
    <location>
        <begin position="29"/>
        <end position="58"/>
    </location>
</feature>
<evidence type="ECO:0000313" key="2">
    <source>
        <dbReference type="EMBL" id="SHH55978.1"/>
    </source>
</evidence>
<evidence type="ECO:0000256" key="1">
    <source>
        <dbReference type="SAM" id="MobiDB-lite"/>
    </source>
</evidence>
<gene>
    <name evidence="2" type="ORF">SAMN05444169_8072</name>
</gene>
<protein>
    <submittedName>
        <fullName evidence="2">Uncharacterized protein</fullName>
    </submittedName>
</protein>
<reference evidence="2 3" key="1">
    <citation type="submission" date="2016-11" db="EMBL/GenBank/DDBJ databases">
        <authorList>
            <person name="Jaros S."/>
            <person name="Januszkiewicz K."/>
            <person name="Wedrychowicz H."/>
        </authorList>
    </citation>
    <scope>NUCLEOTIDE SEQUENCE [LARGE SCALE GENOMIC DNA]</scope>
    <source>
        <strain evidence="2 3">GAS242</strain>
    </source>
</reference>
<name>A0A1M5TZ56_9BRAD</name>
<organism evidence="2 3">
    <name type="scientific">Bradyrhizobium erythrophlei</name>
    <dbReference type="NCBI Taxonomy" id="1437360"/>
    <lineage>
        <taxon>Bacteria</taxon>
        <taxon>Pseudomonadati</taxon>
        <taxon>Pseudomonadota</taxon>
        <taxon>Alphaproteobacteria</taxon>
        <taxon>Hyphomicrobiales</taxon>
        <taxon>Nitrobacteraceae</taxon>
        <taxon>Bradyrhizobium</taxon>
    </lineage>
</organism>
<dbReference type="RefSeq" id="WP_154073707.1">
    <property type="nucleotide sequence ID" value="NZ_LT670818.1"/>
</dbReference>
<evidence type="ECO:0000313" key="3">
    <source>
        <dbReference type="Proteomes" id="UP000190675"/>
    </source>
</evidence>
<sequence length="66" mass="6928">MEINKADVAELVDARDLKSPGATEITHLSDLTRAGNPHEAGGDPAVLSNTPPPLLSPETHFRITAA</sequence>
<dbReference type="Proteomes" id="UP000190675">
    <property type="component" value="Chromosome I"/>
</dbReference>
<accession>A0A1M5TZ56</accession>
<proteinExistence type="predicted"/>
<dbReference type="AlphaFoldDB" id="A0A1M5TZ56"/>